<comment type="subcellular location">
    <subcellularLocation>
        <location evidence="3">Mitochondrion matrix</location>
    </subcellularLocation>
</comment>
<evidence type="ECO:0000256" key="6">
    <source>
        <dbReference type="ARBA" id="ARBA00012299"/>
    </source>
</evidence>
<accession>A0AA97JWM6</accession>
<dbReference type="RefSeq" id="XP_054844439.1">
    <property type="nucleotide sequence ID" value="XM_054988464.1"/>
</dbReference>
<evidence type="ECO:0000256" key="1">
    <source>
        <dbReference type="ARBA" id="ARBA00001098"/>
    </source>
</evidence>
<evidence type="ECO:0000256" key="15">
    <source>
        <dbReference type="ARBA" id="ARBA00031018"/>
    </source>
</evidence>
<dbReference type="AlphaFoldDB" id="A0AA97JWM6"/>
<dbReference type="InterPro" id="IPR011249">
    <property type="entry name" value="Metalloenz_LuxS/M16"/>
</dbReference>
<feature type="domain" description="Peptidase M16 N-terminal" evidence="18">
    <location>
        <begin position="68"/>
        <end position="212"/>
    </location>
</feature>
<keyword evidence="8" id="KW-0645">Protease</keyword>
<dbReference type="KEGG" id="emc:129335694"/>
<keyword evidence="12" id="KW-0809">Transit peptide</keyword>
<comment type="similarity">
    <text evidence="4 17">Belongs to the peptidase M16 family.</text>
</comment>
<dbReference type="PROSITE" id="PS00143">
    <property type="entry name" value="INSULINASE"/>
    <property type="match status" value="1"/>
</dbReference>
<proteinExistence type="inferred from homology"/>
<comment type="subunit">
    <text evidence="5">Heterodimer of PMPCA (alpha) and PMPCB (beta) subunits, forming the mitochondrial processing protease (MPP) in which PMPCA is involved in substrate recognition and binding and PMPCB is the catalytic subunit.</text>
</comment>
<dbReference type="GO" id="GO:0005759">
    <property type="term" value="C:mitochondrial matrix"/>
    <property type="evidence" value="ECO:0007669"/>
    <property type="project" value="UniProtKB-SubCell"/>
</dbReference>
<sequence>MAAAGLAGRLAGRRLLWTRLSPLHARRSVKRFVCLGRSKCTATKEVLQVAVNVPETKLSCLENGLRVSSEDSGLSTCTVGLWIDAGSRYENEKNNGTAHFLEHMAFKGTKKRSQLDLELEIENMGAHLNAYTSREQTVYYAKAFSKDLPRAVEILADIIQNSTLGEAEIERERGVILREMQEVETNLQEVVFDYLHATAYRETALGRTILGPTENIKSITRNDLVEYITTHYKGPRMVLAAAGGVPHDELLDLAKYHFGNLPSTVKEGAPALPPCRFTGSEIRVRDDKMPLAHIAIAVEAAGWSHPDTIPLMVANTLIGNWDRSFGGGVNLSSKLAQVACHGNLCHSFQSFNTCYTDTGLWGVYMVCEATTIEEMTHFVQREWVRLCTSITDSEVARARNLLKTNMLLQLDGSTPICEDIGRQMLCYNRRIPIPELEARIEAIDAETIRDVCTKYIYDKCPAVAAVGPLEQLPDYNRLCSGMYWLRV</sequence>
<name>A0AA97JWM6_EUBMA</name>
<evidence type="ECO:0000256" key="9">
    <source>
        <dbReference type="ARBA" id="ARBA00022723"/>
    </source>
</evidence>
<evidence type="ECO:0000256" key="2">
    <source>
        <dbReference type="ARBA" id="ARBA00001947"/>
    </source>
</evidence>
<dbReference type="PANTHER" id="PTHR11851:SF103">
    <property type="entry name" value="MITOCHONDRIAL-PROCESSING PEPTIDASE SUBUNIT BETA"/>
    <property type="match status" value="1"/>
</dbReference>
<organism evidence="20 21">
    <name type="scientific">Eublepharis macularius</name>
    <name type="common">Leopard gecko</name>
    <name type="synonym">Cyrtodactylus macularius</name>
    <dbReference type="NCBI Taxonomy" id="481883"/>
    <lineage>
        <taxon>Eukaryota</taxon>
        <taxon>Metazoa</taxon>
        <taxon>Chordata</taxon>
        <taxon>Craniata</taxon>
        <taxon>Vertebrata</taxon>
        <taxon>Euteleostomi</taxon>
        <taxon>Lepidosauria</taxon>
        <taxon>Squamata</taxon>
        <taxon>Bifurcata</taxon>
        <taxon>Gekkota</taxon>
        <taxon>Eublepharidae</taxon>
        <taxon>Eublepharinae</taxon>
        <taxon>Eublepharis</taxon>
    </lineage>
</organism>
<evidence type="ECO:0000256" key="5">
    <source>
        <dbReference type="ARBA" id="ARBA00011587"/>
    </source>
</evidence>
<comment type="function">
    <text evidence="16">Catalytic subunit of the essential mitochondrial processing protease (MPP), which cleaves the mitochondrial sequence off newly imported precursors proteins. Preferentially, cleaves after an arginine at position P2. Required for PINK1 turnover by coupling PINK1 mitochondrial import and cleavage, which results in subsequent PINK1 proteolysis.</text>
</comment>
<dbReference type="Gene3D" id="3.30.830.10">
    <property type="entry name" value="Metalloenzyme, LuxS/M16 peptidase-like"/>
    <property type="match status" value="2"/>
</dbReference>
<keyword evidence="14" id="KW-0496">Mitochondrion</keyword>
<evidence type="ECO:0000256" key="10">
    <source>
        <dbReference type="ARBA" id="ARBA00022801"/>
    </source>
</evidence>
<dbReference type="InterPro" id="IPR050361">
    <property type="entry name" value="MPP/UQCRC_Complex"/>
</dbReference>
<dbReference type="EC" id="3.4.24.64" evidence="6"/>
<dbReference type="FunFam" id="3.30.830.10:FF:000002">
    <property type="entry name" value="Mitochondrial-processing peptidase subunit beta"/>
    <property type="match status" value="1"/>
</dbReference>
<dbReference type="InterPro" id="IPR011765">
    <property type="entry name" value="Pept_M16_N"/>
</dbReference>
<keyword evidence="13" id="KW-0482">Metalloprotease</keyword>
<dbReference type="InterPro" id="IPR007863">
    <property type="entry name" value="Peptidase_M16_C"/>
</dbReference>
<dbReference type="GO" id="GO:0046872">
    <property type="term" value="F:metal ion binding"/>
    <property type="evidence" value="ECO:0007669"/>
    <property type="project" value="UniProtKB-KW"/>
</dbReference>
<gene>
    <name evidence="21" type="primary">PMPCB</name>
</gene>
<keyword evidence="10" id="KW-0378">Hydrolase</keyword>
<evidence type="ECO:0000256" key="16">
    <source>
        <dbReference type="ARBA" id="ARBA00045433"/>
    </source>
</evidence>
<dbReference type="InterPro" id="IPR001431">
    <property type="entry name" value="Pept_M16_Zn_BS"/>
</dbReference>
<dbReference type="SUPFAM" id="SSF63411">
    <property type="entry name" value="LuxS/MPP-like metallohydrolase"/>
    <property type="match status" value="2"/>
</dbReference>
<keyword evidence="9" id="KW-0479">Metal-binding</keyword>
<dbReference type="Pfam" id="PF05193">
    <property type="entry name" value="Peptidase_M16_C"/>
    <property type="match status" value="1"/>
</dbReference>
<dbReference type="GO" id="GO:0006627">
    <property type="term" value="P:protein processing involved in protein targeting to mitochondrion"/>
    <property type="evidence" value="ECO:0007669"/>
    <property type="project" value="TreeGrafter"/>
</dbReference>
<keyword evidence="20" id="KW-1185">Reference proteome</keyword>
<evidence type="ECO:0000259" key="19">
    <source>
        <dbReference type="Pfam" id="PF05193"/>
    </source>
</evidence>
<evidence type="ECO:0000256" key="4">
    <source>
        <dbReference type="ARBA" id="ARBA00007261"/>
    </source>
</evidence>
<dbReference type="GO" id="GO:0004222">
    <property type="term" value="F:metalloendopeptidase activity"/>
    <property type="evidence" value="ECO:0007669"/>
    <property type="project" value="UniProtKB-EC"/>
</dbReference>
<feature type="domain" description="Peptidase M16 C-terminal" evidence="19">
    <location>
        <begin position="218"/>
        <end position="402"/>
    </location>
</feature>
<evidence type="ECO:0000256" key="8">
    <source>
        <dbReference type="ARBA" id="ARBA00022670"/>
    </source>
</evidence>
<evidence type="ECO:0000256" key="7">
    <source>
        <dbReference type="ARBA" id="ARBA00020510"/>
    </source>
</evidence>
<keyword evidence="11" id="KW-0862">Zinc</keyword>
<dbReference type="GeneID" id="129335694"/>
<evidence type="ECO:0000313" key="21">
    <source>
        <dbReference type="RefSeq" id="XP_054844439.1"/>
    </source>
</evidence>
<evidence type="ECO:0000313" key="20">
    <source>
        <dbReference type="Proteomes" id="UP001190640"/>
    </source>
</evidence>
<comment type="cofactor">
    <cofactor evidence="2">
        <name>Zn(2+)</name>
        <dbReference type="ChEBI" id="CHEBI:29105"/>
    </cofactor>
</comment>
<evidence type="ECO:0000256" key="14">
    <source>
        <dbReference type="ARBA" id="ARBA00023128"/>
    </source>
</evidence>
<dbReference type="CTD" id="9512"/>
<reference evidence="21" key="1">
    <citation type="submission" date="2025-08" db="UniProtKB">
        <authorList>
            <consortium name="RefSeq"/>
        </authorList>
    </citation>
    <scope>IDENTIFICATION</scope>
    <source>
        <tissue evidence="21">Blood</tissue>
    </source>
</reference>
<dbReference type="PANTHER" id="PTHR11851">
    <property type="entry name" value="METALLOPROTEASE"/>
    <property type="match status" value="1"/>
</dbReference>
<evidence type="ECO:0000256" key="11">
    <source>
        <dbReference type="ARBA" id="ARBA00022833"/>
    </source>
</evidence>
<dbReference type="Pfam" id="PF00675">
    <property type="entry name" value="Peptidase_M16"/>
    <property type="match status" value="1"/>
</dbReference>
<comment type="catalytic activity">
    <reaction evidence="1">
        <text>Release of N-terminal transit peptides from precursor proteins imported into the mitochondrion, typically with Arg in position P2.</text>
        <dbReference type="EC" id="3.4.24.64"/>
    </reaction>
</comment>
<evidence type="ECO:0000259" key="18">
    <source>
        <dbReference type="Pfam" id="PF00675"/>
    </source>
</evidence>
<dbReference type="FunFam" id="3.30.830.10:FF:000001">
    <property type="entry name" value="Mitochondrial-processing peptidase subunit beta, mitochondrial"/>
    <property type="match status" value="1"/>
</dbReference>
<evidence type="ECO:0000256" key="3">
    <source>
        <dbReference type="ARBA" id="ARBA00004305"/>
    </source>
</evidence>
<evidence type="ECO:0000256" key="17">
    <source>
        <dbReference type="RuleBase" id="RU004447"/>
    </source>
</evidence>
<protein>
    <recommendedName>
        <fullName evidence="7">Mitochondrial-processing peptidase subunit beta</fullName>
        <ecNumber evidence="6">3.4.24.64</ecNumber>
    </recommendedName>
    <alternativeName>
        <fullName evidence="15">Beta-MPP</fullName>
    </alternativeName>
</protein>
<evidence type="ECO:0000256" key="12">
    <source>
        <dbReference type="ARBA" id="ARBA00022946"/>
    </source>
</evidence>
<dbReference type="Proteomes" id="UP001190640">
    <property type="component" value="Chromosome 9"/>
</dbReference>
<evidence type="ECO:0000256" key="13">
    <source>
        <dbReference type="ARBA" id="ARBA00023049"/>
    </source>
</evidence>